<dbReference type="InterPro" id="IPR033179">
    <property type="entry name" value="PSD_type2_pro"/>
</dbReference>
<comment type="PTM">
    <text evidence="12">Is synthesized initially as an inactive proenzyme. Formation of the active enzyme involves a self-maturation process in which the active site pyruvoyl group is generated from an internal serine residue via an autocatalytic post-translational modification. Two non-identical subunits are generated from the proenzyme in this reaction, and the pyruvate is formed at the N-terminus of the alpha chain, which is derived from the carboxyl end of the proenzyme. The autoendoproteolytic cleavage occurs by a canonical serine protease mechanism, in which the side chain hydroxyl group of the serine supplies its oxygen atom to form the C-terminus of the beta chain, while the remainder of the serine residue undergoes an oxidative deamination to produce ammonia and the pyruvoyl prosthetic group on the alpha chain. During this reaction, the Ser that is part of the protease active site of the proenzyme becomes the pyruvoyl prosthetic group, which constitutes an essential element of the active site of the mature decarboxylase.</text>
</comment>
<accession>A0A1M5YJZ5</accession>
<evidence type="ECO:0000256" key="7">
    <source>
        <dbReference type="ARBA" id="ARBA00023145"/>
    </source>
</evidence>
<keyword evidence="11 12" id="KW-0670">Pyruvate</keyword>
<organism evidence="13 14">
    <name type="scientific">Clostridium collagenovorans DSM 3089</name>
    <dbReference type="NCBI Taxonomy" id="1121306"/>
    <lineage>
        <taxon>Bacteria</taxon>
        <taxon>Bacillati</taxon>
        <taxon>Bacillota</taxon>
        <taxon>Clostridia</taxon>
        <taxon>Eubacteriales</taxon>
        <taxon>Clostridiaceae</taxon>
        <taxon>Clostridium</taxon>
    </lineage>
</organism>
<dbReference type="RefSeq" id="WP_072832815.1">
    <property type="nucleotide sequence ID" value="NZ_FQXP01000017.1"/>
</dbReference>
<comment type="function">
    <text evidence="12">Catalyzes the formation of phosphatidylethanolamine (PtdEtn) from phosphatidylserine (PtdSer).</text>
</comment>
<feature type="active site" description="Charge relay system; for autoendoproteolytic cleavage activity" evidence="12">
    <location>
        <position position="170"/>
    </location>
</feature>
<dbReference type="PANTHER" id="PTHR10067:SF17">
    <property type="entry name" value="PHOSPHATIDYLSERINE DECARBOXYLASE PROENZYME 2"/>
    <property type="match status" value="1"/>
</dbReference>
<keyword evidence="6 12" id="KW-0472">Membrane</keyword>
<evidence type="ECO:0000256" key="10">
    <source>
        <dbReference type="ARBA" id="ARBA00023264"/>
    </source>
</evidence>
<keyword evidence="4 12" id="KW-0210">Decarboxylase</keyword>
<dbReference type="OrthoDB" id="9802030at2"/>
<keyword evidence="9 12" id="KW-0456">Lyase</keyword>
<evidence type="ECO:0000256" key="9">
    <source>
        <dbReference type="ARBA" id="ARBA00023239"/>
    </source>
</evidence>
<feature type="active site" description="Schiff-base intermediate with substrate; via pyruvic acid; for decarboxylase activity" evidence="12">
    <location>
        <position position="257"/>
    </location>
</feature>
<reference evidence="13 14" key="1">
    <citation type="submission" date="2016-11" db="EMBL/GenBank/DDBJ databases">
        <authorList>
            <person name="Jaros S."/>
            <person name="Januszkiewicz K."/>
            <person name="Wedrychowicz H."/>
        </authorList>
    </citation>
    <scope>NUCLEOTIDE SEQUENCE [LARGE SCALE GENOMIC DNA]</scope>
    <source>
        <strain evidence="13 14">DSM 3089</strain>
    </source>
</reference>
<keyword evidence="2 12" id="KW-1003">Cell membrane</keyword>
<dbReference type="Proteomes" id="UP000184526">
    <property type="component" value="Unassembled WGS sequence"/>
</dbReference>
<name>A0A1M5YJZ5_9CLOT</name>
<feature type="active site" description="Charge relay system; for autoendoproteolytic cleavage activity" evidence="12">
    <location>
        <position position="257"/>
    </location>
</feature>
<keyword evidence="7 12" id="KW-0865">Zymogen</keyword>
<gene>
    <name evidence="12" type="primary">psd</name>
    <name evidence="13" type="ORF">SAMN02745196_03015</name>
</gene>
<feature type="active site" description="Charge relay system; for autoendoproteolytic cleavage activity" evidence="12">
    <location>
        <position position="114"/>
    </location>
</feature>
<dbReference type="InterPro" id="IPR003817">
    <property type="entry name" value="PS_Dcarbxylase"/>
</dbReference>
<evidence type="ECO:0000256" key="4">
    <source>
        <dbReference type="ARBA" id="ARBA00022793"/>
    </source>
</evidence>
<dbReference type="GO" id="GO:0006646">
    <property type="term" value="P:phosphatidylethanolamine biosynthetic process"/>
    <property type="evidence" value="ECO:0007669"/>
    <property type="project" value="UniProtKB-UniRule"/>
</dbReference>
<keyword evidence="14" id="KW-1185">Reference proteome</keyword>
<dbReference type="GO" id="GO:0004609">
    <property type="term" value="F:phosphatidylserine decarboxylase activity"/>
    <property type="evidence" value="ECO:0007669"/>
    <property type="project" value="UniProtKB-UniRule"/>
</dbReference>
<feature type="site" description="Cleavage (non-hydrolytic); by autocatalysis" evidence="12">
    <location>
        <begin position="256"/>
        <end position="257"/>
    </location>
</feature>
<dbReference type="NCBIfam" id="NF001941">
    <property type="entry name" value="PRK00723.1"/>
    <property type="match status" value="1"/>
</dbReference>
<dbReference type="EC" id="4.1.1.65" evidence="12"/>
<evidence type="ECO:0000256" key="11">
    <source>
        <dbReference type="ARBA" id="ARBA00023317"/>
    </source>
</evidence>
<evidence type="ECO:0000256" key="12">
    <source>
        <dbReference type="HAMAP-Rule" id="MF_00663"/>
    </source>
</evidence>
<evidence type="ECO:0000313" key="14">
    <source>
        <dbReference type="Proteomes" id="UP000184526"/>
    </source>
</evidence>
<feature type="chain" id="PRO_5023290030" description="Phosphatidylserine decarboxylase alpha chain" evidence="12">
    <location>
        <begin position="257"/>
        <end position="296"/>
    </location>
</feature>
<dbReference type="UniPathway" id="UPA00558">
    <property type="reaction ID" value="UER00616"/>
</dbReference>
<keyword evidence="8 12" id="KW-0594">Phospholipid biosynthesis</keyword>
<feature type="chain" id="PRO_5023290029" description="Phosphatidylserine decarboxylase beta chain" evidence="12">
    <location>
        <begin position="1"/>
        <end position="256"/>
    </location>
</feature>
<dbReference type="AlphaFoldDB" id="A0A1M5YJZ5"/>
<evidence type="ECO:0000256" key="6">
    <source>
        <dbReference type="ARBA" id="ARBA00023136"/>
    </source>
</evidence>
<dbReference type="NCBIfam" id="TIGR00163">
    <property type="entry name" value="PS_decarb"/>
    <property type="match status" value="1"/>
</dbReference>
<dbReference type="HAMAP" id="MF_00663">
    <property type="entry name" value="PS_decarb_PSD_B_type2"/>
    <property type="match status" value="1"/>
</dbReference>
<evidence type="ECO:0000313" key="13">
    <source>
        <dbReference type="EMBL" id="SHI12310.1"/>
    </source>
</evidence>
<evidence type="ECO:0000256" key="2">
    <source>
        <dbReference type="ARBA" id="ARBA00022475"/>
    </source>
</evidence>
<dbReference type="STRING" id="1121306.SAMN02745196_03015"/>
<keyword evidence="3 12" id="KW-0444">Lipid biosynthesis</keyword>
<dbReference type="GO" id="GO:0005886">
    <property type="term" value="C:plasma membrane"/>
    <property type="evidence" value="ECO:0007669"/>
    <property type="project" value="UniProtKB-SubCell"/>
</dbReference>
<dbReference type="EMBL" id="FQXP01000017">
    <property type="protein sequence ID" value="SHI12310.1"/>
    <property type="molecule type" value="Genomic_DNA"/>
</dbReference>
<evidence type="ECO:0000256" key="8">
    <source>
        <dbReference type="ARBA" id="ARBA00023209"/>
    </source>
</evidence>
<keyword evidence="5 12" id="KW-0443">Lipid metabolism</keyword>
<comment type="similarity">
    <text evidence="12">Belongs to the phosphatidylserine decarboxylase family. PSD-B subfamily. Prokaryotic type II sub-subfamily.</text>
</comment>
<proteinExistence type="inferred from homology"/>
<dbReference type="Pfam" id="PF02666">
    <property type="entry name" value="PS_Dcarbxylase"/>
    <property type="match status" value="1"/>
</dbReference>
<evidence type="ECO:0000256" key="3">
    <source>
        <dbReference type="ARBA" id="ARBA00022516"/>
    </source>
</evidence>
<protein>
    <recommendedName>
        <fullName evidence="12">Phosphatidylserine decarboxylase proenzyme</fullName>
        <ecNumber evidence="12">4.1.1.65</ecNumber>
    </recommendedName>
    <component>
        <recommendedName>
            <fullName evidence="12">Phosphatidylserine decarboxylase alpha chain</fullName>
        </recommendedName>
    </component>
    <component>
        <recommendedName>
            <fullName evidence="12">Phosphatidylserine decarboxylase beta chain</fullName>
        </recommendedName>
    </component>
</protein>
<comment type="catalytic activity">
    <reaction evidence="12">
        <text>a 1,2-diacyl-sn-glycero-3-phospho-L-serine + H(+) = a 1,2-diacyl-sn-glycero-3-phosphoethanolamine + CO2</text>
        <dbReference type="Rhea" id="RHEA:20828"/>
        <dbReference type="ChEBI" id="CHEBI:15378"/>
        <dbReference type="ChEBI" id="CHEBI:16526"/>
        <dbReference type="ChEBI" id="CHEBI:57262"/>
        <dbReference type="ChEBI" id="CHEBI:64612"/>
        <dbReference type="EC" id="4.1.1.65"/>
    </reaction>
</comment>
<sequence>MISYYDRKTKSLETEKVVGDKSIKAIYCNPLGKGLLELFVKKRLFTKLYGSYCDTEYSAKKIDNFIKEYDINMNRYKKELSFEFNSFNDFFARELKPEYLKVDLNENILISPCDGKLLAYTNIDIENIIQVKGITYSLKELIGDDILASKYSGGTCLVFRLCPTDYHRFHFIDDGICSAPTKIPGSYYSVNPIALENKAKLFCQNKREWSVLSSKNFNEVLYVEVGATCVGSIIQSYDGGKEISRGEEKGYFKFGGSTVILFLKKDICSIDEDILKYSSDGVETLVSFGEAIGKKL</sequence>
<dbReference type="PANTHER" id="PTHR10067">
    <property type="entry name" value="PHOSPHATIDYLSERINE DECARBOXYLASE"/>
    <property type="match status" value="1"/>
</dbReference>
<keyword evidence="10 12" id="KW-1208">Phospholipid metabolism</keyword>
<feature type="modified residue" description="Pyruvic acid (Ser); by autocatalysis" evidence="12">
    <location>
        <position position="257"/>
    </location>
</feature>
<evidence type="ECO:0000256" key="5">
    <source>
        <dbReference type="ARBA" id="ARBA00023098"/>
    </source>
</evidence>
<evidence type="ECO:0000256" key="1">
    <source>
        <dbReference type="ARBA" id="ARBA00005189"/>
    </source>
</evidence>
<comment type="pathway">
    <text evidence="1">Lipid metabolism.</text>
</comment>
<comment type="cofactor">
    <cofactor evidence="12">
        <name>pyruvate</name>
        <dbReference type="ChEBI" id="CHEBI:15361"/>
    </cofactor>
    <text evidence="12">Binds 1 pyruvoyl group covalently per subunit.</text>
</comment>
<comment type="subcellular location">
    <subcellularLocation>
        <location evidence="12">Cell membrane</location>
        <topology evidence="12">Peripheral membrane protein</topology>
    </subcellularLocation>
</comment>
<comment type="pathway">
    <text evidence="12">Phospholipid metabolism; phosphatidylethanolamine biosynthesis; phosphatidylethanolamine from CDP-diacylglycerol: step 2/2.</text>
</comment>
<dbReference type="InterPro" id="IPR033177">
    <property type="entry name" value="PSD-B"/>
</dbReference>
<comment type="subunit">
    <text evidence="12">Heterodimer of a large membrane-associated beta subunit and a small pyruvoyl-containing alpha subunit.</text>
</comment>